<dbReference type="Pfam" id="PF00400">
    <property type="entry name" value="WD40"/>
    <property type="match status" value="2"/>
</dbReference>
<sequence>MTRVTTSSDLGPRARVLPRGARERPRRGRDRRMPLKVEFELEKAPEDGITCVEFCPAPASPLLLCSSWDCGLRLYDVQNNQLKAKIQHPFAVLDCCFSDPSHAFSGGLDRRLLHSDLATQQSSSLGSHEDGIRCVEYCSEVGVVVTGSWDKTIKLWDPRQKQSVG</sequence>
<feature type="repeat" description="WD" evidence="3">
    <location>
        <begin position="125"/>
        <end position="165"/>
    </location>
</feature>
<keyword evidence="1 3" id="KW-0853">WD repeat</keyword>
<evidence type="ECO:0000313" key="6">
    <source>
        <dbReference type="Proteomes" id="UP001174909"/>
    </source>
</evidence>
<keyword evidence="6" id="KW-1185">Reference proteome</keyword>
<feature type="region of interest" description="Disordered" evidence="4">
    <location>
        <begin position="1"/>
        <end position="31"/>
    </location>
</feature>
<dbReference type="PANTHER" id="PTHR10971">
    <property type="entry name" value="MRNA EXPORT FACTOR AND BUB3"/>
    <property type="match status" value="1"/>
</dbReference>
<dbReference type="InterPro" id="IPR036322">
    <property type="entry name" value="WD40_repeat_dom_sf"/>
</dbReference>
<evidence type="ECO:0000256" key="2">
    <source>
        <dbReference type="ARBA" id="ARBA00022737"/>
    </source>
</evidence>
<dbReference type="InterPro" id="IPR015943">
    <property type="entry name" value="WD40/YVTN_repeat-like_dom_sf"/>
</dbReference>
<dbReference type="InterPro" id="IPR001680">
    <property type="entry name" value="WD40_rpt"/>
</dbReference>
<organism evidence="5 6">
    <name type="scientific">Geodia barretti</name>
    <name type="common">Barrett's horny sponge</name>
    <dbReference type="NCBI Taxonomy" id="519541"/>
    <lineage>
        <taxon>Eukaryota</taxon>
        <taxon>Metazoa</taxon>
        <taxon>Porifera</taxon>
        <taxon>Demospongiae</taxon>
        <taxon>Heteroscleromorpha</taxon>
        <taxon>Tetractinellida</taxon>
        <taxon>Astrophorina</taxon>
        <taxon>Geodiidae</taxon>
        <taxon>Geodia</taxon>
    </lineage>
</organism>
<dbReference type="EMBL" id="CASHTH010001248">
    <property type="protein sequence ID" value="CAI8013250.1"/>
    <property type="molecule type" value="Genomic_DNA"/>
</dbReference>
<dbReference type="SUPFAM" id="SSF50978">
    <property type="entry name" value="WD40 repeat-like"/>
    <property type="match status" value="1"/>
</dbReference>
<evidence type="ECO:0000256" key="1">
    <source>
        <dbReference type="ARBA" id="ARBA00022574"/>
    </source>
</evidence>
<dbReference type="PROSITE" id="PS50082">
    <property type="entry name" value="WD_REPEATS_2"/>
    <property type="match status" value="1"/>
</dbReference>
<keyword evidence="2" id="KW-0677">Repeat</keyword>
<reference evidence="5" key="1">
    <citation type="submission" date="2023-03" db="EMBL/GenBank/DDBJ databases">
        <authorList>
            <person name="Steffen K."/>
            <person name="Cardenas P."/>
        </authorList>
    </citation>
    <scope>NUCLEOTIDE SEQUENCE</scope>
</reference>
<dbReference type="AlphaFoldDB" id="A0AA35RKJ9"/>
<dbReference type="PROSITE" id="PS50294">
    <property type="entry name" value="WD_REPEATS_REGION"/>
    <property type="match status" value="1"/>
</dbReference>
<dbReference type="Proteomes" id="UP001174909">
    <property type="component" value="Unassembled WGS sequence"/>
</dbReference>
<protein>
    <submittedName>
        <fullName evidence="5">Mitotic checkpoint protein BUB3</fullName>
    </submittedName>
</protein>
<accession>A0AA35RKJ9</accession>
<dbReference type="SMART" id="SM00320">
    <property type="entry name" value="WD40"/>
    <property type="match status" value="3"/>
</dbReference>
<name>A0AA35RKJ9_GEOBA</name>
<proteinExistence type="predicted"/>
<evidence type="ECO:0000256" key="4">
    <source>
        <dbReference type="SAM" id="MobiDB-lite"/>
    </source>
</evidence>
<dbReference type="Gene3D" id="2.130.10.10">
    <property type="entry name" value="YVTN repeat-like/Quinoprotein amine dehydrogenase"/>
    <property type="match status" value="1"/>
</dbReference>
<gene>
    <name evidence="5" type="ORF">GBAR_LOCUS8429</name>
</gene>
<evidence type="ECO:0000256" key="3">
    <source>
        <dbReference type="PROSITE-ProRule" id="PRU00221"/>
    </source>
</evidence>
<comment type="caution">
    <text evidence="5">The sequence shown here is derived from an EMBL/GenBank/DDBJ whole genome shotgun (WGS) entry which is preliminary data.</text>
</comment>
<evidence type="ECO:0000313" key="5">
    <source>
        <dbReference type="EMBL" id="CAI8013250.1"/>
    </source>
</evidence>